<evidence type="ECO:0000313" key="1">
    <source>
        <dbReference type="EMBL" id="KAJ1936775.1"/>
    </source>
</evidence>
<gene>
    <name evidence="1" type="ORF">FBU59_004950</name>
</gene>
<dbReference type="Proteomes" id="UP001150603">
    <property type="component" value="Unassembled WGS sequence"/>
</dbReference>
<keyword evidence="2" id="KW-1185">Reference proteome</keyword>
<reference evidence="1" key="1">
    <citation type="submission" date="2022-07" db="EMBL/GenBank/DDBJ databases">
        <title>Phylogenomic reconstructions and comparative analyses of Kickxellomycotina fungi.</title>
        <authorList>
            <person name="Reynolds N.K."/>
            <person name="Stajich J.E."/>
            <person name="Barry K."/>
            <person name="Grigoriev I.V."/>
            <person name="Crous P."/>
            <person name="Smith M.E."/>
        </authorList>
    </citation>
    <scope>NUCLEOTIDE SEQUENCE</scope>
    <source>
        <strain evidence="1">NRRL 5244</strain>
    </source>
</reference>
<evidence type="ECO:0000313" key="2">
    <source>
        <dbReference type="Proteomes" id="UP001150603"/>
    </source>
</evidence>
<dbReference type="EMBL" id="JANBPW010003755">
    <property type="protein sequence ID" value="KAJ1936775.1"/>
    <property type="molecule type" value="Genomic_DNA"/>
</dbReference>
<sequence>MTSTNLVCVFCASHDSPDATYNEAANNLGELLAKASYGLVYGGGGRGLMGRVARSVADNKGDVLGIIPRALTRLEGCSEVGRTITVDSMHERKSLMNEHAMAFISLPGGFGTMEELLEITTWSQLSIHSKPVIVLNTNGFYNALREFIDKAVEAGFVQKENRDIIMFVDTPEEAVRAIKEYKAPNSRYGLNWNKEEV</sequence>
<organism evidence="1 2">
    <name type="scientific">Linderina macrospora</name>
    <dbReference type="NCBI Taxonomy" id="4868"/>
    <lineage>
        <taxon>Eukaryota</taxon>
        <taxon>Fungi</taxon>
        <taxon>Fungi incertae sedis</taxon>
        <taxon>Zoopagomycota</taxon>
        <taxon>Kickxellomycotina</taxon>
        <taxon>Kickxellomycetes</taxon>
        <taxon>Kickxellales</taxon>
        <taxon>Kickxellaceae</taxon>
        <taxon>Linderina</taxon>
    </lineage>
</organism>
<accession>A0ACC1J4B7</accession>
<name>A0ACC1J4B7_9FUNG</name>
<proteinExistence type="predicted"/>
<comment type="caution">
    <text evidence="1">The sequence shown here is derived from an EMBL/GenBank/DDBJ whole genome shotgun (WGS) entry which is preliminary data.</text>
</comment>
<protein>
    <submittedName>
        <fullName evidence="1">Uncharacterized protein</fullName>
    </submittedName>
</protein>